<protein>
    <submittedName>
        <fullName evidence="1">Uncharacterized protein</fullName>
    </submittedName>
</protein>
<evidence type="ECO:0000313" key="1">
    <source>
        <dbReference type="EMBL" id="GIX69132.1"/>
    </source>
</evidence>
<evidence type="ECO:0000313" key="2">
    <source>
        <dbReference type="Proteomes" id="UP001054945"/>
    </source>
</evidence>
<dbReference type="EMBL" id="BPLR01002019">
    <property type="protein sequence ID" value="GIX69132.1"/>
    <property type="molecule type" value="Genomic_DNA"/>
</dbReference>
<name>A0AAV4MBQ5_CAEEX</name>
<reference evidence="1 2" key="1">
    <citation type="submission" date="2021-06" db="EMBL/GenBank/DDBJ databases">
        <title>Caerostris extrusa draft genome.</title>
        <authorList>
            <person name="Kono N."/>
            <person name="Arakawa K."/>
        </authorList>
    </citation>
    <scope>NUCLEOTIDE SEQUENCE [LARGE SCALE GENOMIC DNA]</scope>
</reference>
<comment type="caution">
    <text evidence="1">The sequence shown here is derived from an EMBL/GenBank/DDBJ whole genome shotgun (WGS) entry which is preliminary data.</text>
</comment>
<keyword evidence="2" id="KW-1185">Reference proteome</keyword>
<dbReference type="Proteomes" id="UP001054945">
    <property type="component" value="Unassembled WGS sequence"/>
</dbReference>
<gene>
    <name evidence="1" type="ORF">CEXT_143151</name>
</gene>
<organism evidence="1 2">
    <name type="scientific">Caerostris extrusa</name>
    <name type="common">Bark spider</name>
    <name type="synonym">Caerostris bankana</name>
    <dbReference type="NCBI Taxonomy" id="172846"/>
    <lineage>
        <taxon>Eukaryota</taxon>
        <taxon>Metazoa</taxon>
        <taxon>Ecdysozoa</taxon>
        <taxon>Arthropoda</taxon>
        <taxon>Chelicerata</taxon>
        <taxon>Arachnida</taxon>
        <taxon>Araneae</taxon>
        <taxon>Araneomorphae</taxon>
        <taxon>Entelegynae</taxon>
        <taxon>Araneoidea</taxon>
        <taxon>Araneidae</taxon>
        <taxon>Caerostris</taxon>
    </lineage>
</organism>
<sequence length="69" mass="7955">MLRQTQYADCFCVRLLHVHRCMRRSPVGECVAVVRCSRQVSNPQPEGGMLIFPEGQLRCRKCMRCPDDS</sequence>
<dbReference type="AlphaFoldDB" id="A0AAV4MBQ5"/>
<proteinExistence type="predicted"/>
<accession>A0AAV4MBQ5</accession>